<dbReference type="Proteomes" id="UP000198406">
    <property type="component" value="Unassembled WGS sequence"/>
</dbReference>
<evidence type="ECO:0000256" key="2">
    <source>
        <dbReference type="ARBA" id="ARBA00022448"/>
    </source>
</evidence>
<evidence type="ECO:0000256" key="4">
    <source>
        <dbReference type="ARBA" id="ARBA00022741"/>
    </source>
</evidence>
<dbReference type="OrthoDB" id="66620at2759"/>
<evidence type="ECO:0000313" key="11">
    <source>
        <dbReference type="EMBL" id="GAX17090.1"/>
    </source>
</evidence>
<feature type="transmembrane region" description="Helical" evidence="9">
    <location>
        <begin position="382"/>
        <end position="404"/>
    </location>
</feature>
<dbReference type="GO" id="GO:0005524">
    <property type="term" value="F:ATP binding"/>
    <property type="evidence" value="ECO:0007669"/>
    <property type="project" value="UniProtKB-KW"/>
</dbReference>
<evidence type="ECO:0000313" key="12">
    <source>
        <dbReference type="Proteomes" id="UP000198406"/>
    </source>
</evidence>
<dbReference type="GO" id="GO:0016020">
    <property type="term" value="C:membrane"/>
    <property type="evidence" value="ECO:0007669"/>
    <property type="project" value="UniProtKB-SubCell"/>
</dbReference>
<dbReference type="InParanoid" id="A0A1Z5JST2"/>
<dbReference type="SMART" id="SM00382">
    <property type="entry name" value="AAA"/>
    <property type="match status" value="1"/>
</dbReference>
<comment type="subcellular location">
    <subcellularLocation>
        <location evidence="1">Membrane</location>
        <topology evidence="1">Multi-pass membrane protein</topology>
    </subcellularLocation>
</comment>
<reference evidence="11 12" key="1">
    <citation type="journal article" date="2015" name="Plant Cell">
        <title>Oil accumulation by the oleaginous diatom Fistulifera solaris as revealed by the genome and transcriptome.</title>
        <authorList>
            <person name="Tanaka T."/>
            <person name="Maeda Y."/>
            <person name="Veluchamy A."/>
            <person name="Tanaka M."/>
            <person name="Abida H."/>
            <person name="Marechal E."/>
            <person name="Bowler C."/>
            <person name="Muto M."/>
            <person name="Sunaga Y."/>
            <person name="Tanaka M."/>
            <person name="Yoshino T."/>
            <person name="Taniguchi T."/>
            <person name="Fukuda Y."/>
            <person name="Nemoto M."/>
            <person name="Matsumoto M."/>
            <person name="Wong P.S."/>
            <person name="Aburatani S."/>
            <person name="Fujibuchi W."/>
        </authorList>
    </citation>
    <scope>NUCLEOTIDE SEQUENCE [LARGE SCALE GENOMIC DNA]</scope>
    <source>
        <strain evidence="11 12">JPCC DA0580</strain>
    </source>
</reference>
<gene>
    <name evidence="11" type="ORF">FisN_5Hh476</name>
</gene>
<feature type="domain" description="ABC transporter" evidence="10">
    <location>
        <begin position="38"/>
        <end position="293"/>
    </location>
</feature>
<dbReference type="AlphaFoldDB" id="A0A1Z5JST2"/>
<evidence type="ECO:0000259" key="10">
    <source>
        <dbReference type="PROSITE" id="PS50893"/>
    </source>
</evidence>
<keyword evidence="5 11" id="KW-0067">ATP-binding</keyword>
<evidence type="ECO:0000256" key="8">
    <source>
        <dbReference type="SAM" id="MobiDB-lite"/>
    </source>
</evidence>
<evidence type="ECO:0000256" key="9">
    <source>
        <dbReference type="SAM" id="Phobius"/>
    </source>
</evidence>
<accession>A0A1Z5JST2</accession>
<dbReference type="InterPro" id="IPR017871">
    <property type="entry name" value="ABC_transporter-like_CS"/>
</dbReference>
<dbReference type="InterPro" id="IPR003593">
    <property type="entry name" value="AAA+_ATPase"/>
</dbReference>
<keyword evidence="2" id="KW-0813">Transport</keyword>
<dbReference type="InterPro" id="IPR013525">
    <property type="entry name" value="ABC2_TM"/>
</dbReference>
<dbReference type="SUPFAM" id="SSF52540">
    <property type="entry name" value="P-loop containing nucleoside triphosphate hydrolases"/>
    <property type="match status" value="1"/>
</dbReference>
<dbReference type="PANTHER" id="PTHR48041:SF91">
    <property type="entry name" value="ABC TRANSPORTER G FAMILY MEMBER 28"/>
    <property type="match status" value="1"/>
</dbReference>
<dbReference type="InterPro" id="IPR050352">
    <property type="entry name" value="ABCG_transporters"/>
</dbReference>
<dbReference type="Gene3D" id="3.40.50.300">
    <property type="entry name" value="P-loop containing nucleotide triphosphate hydrolases"/>
    <property type="match status" value="1"/>
</dbReference>
<dbReference type="GO" id="GO:0140359">
    <property type="term" value="F:ABC-type transporter activity"/>
    <property type="evidence" value="ECO:0007669"/>
    <property type="project" value="InterPro"/>
</dbReference>
<dbReference type="Pfam" id="PF00005">
    <property type="entry name" value="ABC_tran"/>
    <property type="match status" value="1"/>
</dbReference>
<keyword evidence="7 9" id="KW-0472">Membrane</keyword>
<evidence type="ECO:0000256" key="7">
    <source>
        <dbReference type="ARBA" id="ARBA00023136"/>
    </source>
</evidence>
<feature type="transmembrane region" description="Helical" evidence="9">
    <location>
        <begin position="416"/>
        <end position="437"/>
    </location>
</feature>
<dbReference type="EMBL" id="BDSP01000111">
    <property type="protein sequence ID" value="GAX17090.1"/>
    <property type="molecule type" value="Genomic_DNA"/>
</dbReference>
<dbReference type="PROSITE" id="PS50893">
    <property type="entry name" value="ABC_TRANSPORTER_2"/>
    <property type="match status" value="1"/>
</dbReference>
<dbReference type="PANTHER" id="PTHR48041">
    <property type="entry name" value="ABC TRANSPORTER G FAMILY MEMBER 28"/>
    <property type="match status" value="1"/>
</dbReference>
<proteinExistence type="predicted"/>
<feature type="transmembrane region" description="Helical" evidence="9">
    <location>
        <begin position="491"/>
        <end position="517"/>
    </location>
</feature>
<dbReference type="InterPro" id="IPR027417">
    <property type="entry name" value="P-loop_NTPase"/>
</dbReference>
<feature type="transmembrane region" description="Helical" evidence="9">
    <location>
        <begin position="467"/>
        <end position="485"/>
    </location>
</feature>
<evidence type="ECO:0000256" key="6">
    <source>
        <dbReference type="ARBA" id="ARBA00022989"/>
    </source>
</evidence>
<dbReference type="GO" id="GO:0016887">
    <property type="term" value="F:ATP hydrolysis activity"/>
    <property type="evidence" value="ECO:0007669"/>
    <property type="project" value="InterPro"/>
</dbReference>
<comment type="caution">
    <text evidence="11">The sequence shown here is derived from an EMBL/GenBank/DDBJ whole genome shotgun (WGS) entry which is preliminary data.</text>
</comment>
<evidence type="ECO:0000256" key="3">
    <source>
        <dbReference type="ARBA" id="ARBA00022692"/>
    </source>
</evidence>
<feature type="transmembrane region" description="Helical" evidence="9">
    <location>
        <begin position="615"/>
        <end position="637"/>
    </location>
</feature>
<dbReference type="InterPro" id="IPR003439">
    <property type="entry name" value="ABC_transporter-like_ATP-bd"/>
</dbReference>
<feature type="transmembrane region" description="Helical" evidence="9">
    <location>
        <begin position="524"/>
        <end position="544"/>
    </location>
</feature>
<evidence type="ECO:0000256" key="1">
    <source>
        <dbReference type="ARBA" id="ARBA00004141"/>
    </source>
</evidence>
<keyword evidence="4" id="KW-0547">Nucleotide-binding</keyword>
<keyword evidence="3 9" id="KW-0812">Transmembrane</keyword>
<keyword evidence="12" id="KW-1185">Reference proteome</keyword>
<organism evidence="11 12">
    <name type="scientific">Fistulifera solaris</name>
    <name type="common">Oleaginous diatom</name>
    <dbReference type="NCBI Taxonomy" id="1519565"/>
    <lineage>
        <taxon>Eukaryota</taxon>
        <taxon>Sar</taxon>
        <taxon>Stramenopiles</taxon>
        <taxon>Ochrophyta</taxon>
        <taxon>Bacillariophyta</taxon>
        <taxon>Bacillariophyceae</taxon>
        <taxon>Bacillariophycidae</taxon>
        <taxon>Naviculales</taxon>
        <taxon>Naviculaceae</taxon>
        <taxon>Fistulifera</taxon>
    </lineage>
</organism>
<feature type="compositionally biased region" description="Polar residues" evidence="8">
    <location>
        <begin position="18"/>
        <end position="33"/>
    </location>
</feature>
<keyword evidence="6 9" id="KW-1133">Transmembrane helix</keyword>
<name>A0A1Z5JST2_FISSO</name>
<evidence type="ECO:0000256" key="5">
    <source>
        <dbReference type="ARBA" id="ARBA00022840"/>
    </source>
</evidence>
<dbReference type="PROSITE" id="PS00211">
    <property type="entry name" value="ABC_TRANSPORTER_1"/>
    <property type="match status" value="1"/>
</dbReference>
<dbReference type="Pfam" id="PF01061">
    <property type="entry name" value="ABC2_membrane"/>
    <property type="match status" value="1"/>
</dbReference>
<feature type="region of interest" description="Disordered" evidence="8">
    <location>
        <begin position="1"/>
        <end position="35"/>
    </location>
</feature>
<protein>
    <submittedName>
        <fullName evidence="11">ATP-binding cassette, subfamily G (WHITE), member 2</fullName>
    </submittedName>
</protein>
<sequence>MTATMPPQKESKDDDDGSQNLSRHSSIKQTRSVPQVELRMENVTYAPLTKSAVIGSNQTQTQRTTILHNITTQISPYQLTAWMGPSGSGKTSLISVAAALTRPHDLIDDSVITVNGEEGSIPKRLVGVVWQDDLLLSNLTVEENIYFAARLKTSQETPDPQVRELTESTMRELGLLHVRDSLVGSPLSAVRGVSGGERKRVSVAVELVVQPSLLLLDEPTSGLDATTALSLMTTLKDLAAFGHSIAVVIHQPRTTIYNMFDHLLLLSKGRAIFDGKPSSARAYLESCPTVVSLPPETGIADWLMDIITDDERKGERTLAKYWNDCSSKTGCADLTQREQSKLGRRLSTLEELQSAPKYDVTFWTQLKLLTVRTLKQQRGERLTTTAAILQLVYLFFTALFWWHLPDNTARIYERNSLLFFMLIAQANGVVINAVTVFQRERALLRRERAKKMYGVASYFLAKTMSDMTNNVLFPLLYGMAVYWTANFRVSALAYVRFILAFYMSLSTAQSMGLFISIIMPNGQLALVLAPPITLFFMIMGGFYIPLQSIHVGIRWATWLSFARYGYSALIINEFEGRDIPCSDDVSVQVGPVGTCPLPGEDVIADMGITGITESYWFNIGMVFALQVVFRFAAYYMLRRTR</sequence>